<dbReference type="SUPFAM" id="SSF53756">
    <property type="entry name" value="UDP-Glycosyltransferase/glycogen phosphorylase"/>
    <property type="match status" value="1"/>
</dbReference>
<dbReference type="AlphaFoldDB" id="A0A560G3B3"/>
<dbReference type="GO" id="GO:0009103">
    <property type="term" value="P:lipopolysaccharide biosynthetic process"/>
    <property type="evidence" value="ECO:0007669"/>
    <property type="project" value="TreeGrafter"/>
</dbReference>
<keyword evidence="5" id="KW-1185">Reference proteome</keyword>
<evidence type="ECO:0000256" key="1">
    <source>
        <dbReference type="ARBA" id="ARBA00022679"/>
    </source>
</evidence>
<evidence type="ECO:0000259" key="2">
    <source>
        <dbReference type="Pfam" id="PF00534"/>
    </source>
</evidence>
<name>A0A560G3B3_9PROT</name>
<proteinExistence type="predicted"/>
<gene>
    <name evidence="4" type="ORF">FBZ88_105106</name>
</gene>
<feature type="domain" description="Glycosyl transferase family 4" evidence="3">
    <location>
        <begin position="78"/>
        <end position="241"/>
    </location>
</feature>
<dbReference type="EMBL" id="VITO01000005">
    <property type="protein sequence ID" value="TWB28387.1"/>
    <property type="molecule type" value="Genomic_DNA"/>
</dbReference>
<reference evidence="4 5" key="1">
    <citation type="submission" date="2019-06" db="EMBL/GenBank/DDBJ databases">
        <title>Genomic Encyclopedia of Type Strains, Phase IV (KMG-V): Genome sequencing to study the core and pangenomes of soil and plant-associated prokaryotes.</title>
        <authorList>
            <person name="Whitman W."/>
        </authorList>
    </citation>
    <scope>NUCLEOTIDE SEQUENCE [LARGE SCALE GENOMIC DNA]</scope>
    <source>
        <strain evidence="4 5">BR 11865</strain>
    </source>
</reference>
<dbReference type="Pfam" id="PF12000">
    <property type="entry name" value="Glyco_trans_4_3"/>
    <property type="match status" value="1"/>
</dbReference>
<dbReference type="GO" id="GO:0016757">
    <property type="term" value="F:glycosyltransferase activity"/>
    <property type="evidence" value="ECO:0007669"/>
    <property type="project" value="InterPro"/>
</dbReference>
<accession>A0A560G3B3</accession>
<dbReference type="Proteomes" id="UP000316545">
    <property type="component" value="Unassembled WGS sequence"/>
</dbReference>
<dbReference type="InterPro" id="IPR022623">
    <property type="entry name" value="Glyco_trans_4"/>
</dbReference>
<dbReference type="PANTHER" id="PTHR46401">
    <property type="entry name" value="GLYCOSYLTRANSFERASE WBBK-RELATED"/>
    <property type="match status" value="1"/>
</dbReference>
<dbReference type="InterPro" id="IPR001296">
    <property type="entry name" value="Glyco_trans_1"/>
</dbReference>
<evidence type="ECO:0000313" key="5">
    <source>
        <dbReference type="Proteomes" id="UP000316545"/>
    </source>
</evidence>
<evidence type="ECO:0000259" key="3">
    <source>
        <dbReference type="Pfam" id="PF12000"/>
    </source>
</evidence>
<dbReference type="PANTHER" id="PTHR46401:SF2">
    <property type="entry name" value="GLYCOSYLTRANSFERASE WBBK-RELATED"/>
    <property type="match status" value="1"/>
</dbReference>
<organism evidence="4 5">
    <name type="scientific">Nitrospirillum amazonense</name>
    <dbReference type="NCBI Taxonomy" id="28077"/>
    <lineage>
        <taxon>Bacteria</taxon>
        <taxon>Pseudomonadati</taxon>
        <taxon>Pseudomonadota</taxon>
        <taxon>Alphaproteobacteria</taxon>
        <taxon>Rhodospirillales</taxon>
        <taxon>Azospirillaceae</taxon>
        <taxon>Nitrospirillum</taxon>
    </lineage>
</organism>
<comment type="caution">
    <text evidence="4">The sequence shown here is derived from an EMBL/GenBank/DDBJ whole genome shotgun (WGS) entry which is preliminary data.</text>
</comment>
<dbReference type="Gene3D" id="3.40.50.2000">
    <property type="entry name" value="Glycogen Phosphorylase B"/>
    <property type="match status" value="2"/>
</dbReference>
<evidence type="ECO:0000313" key="4">
    <source>
        <dbReference type="EMBL" id="TWB28387.1"/>
    </source>
</evidence>
<dbReference type="Pfam" id="PF00534">
    <property type="entry name" value="Glycos_transf_1"/>
    <property type="match status" value="1"/>
</dbReference>
<sequence>MSSARLRLTGVYSIGVDPIGVDKPGDHPREYATGRGRGCWRSGMMGKRAGMFRVLLLHKDFPGQFRPLALSLLADPRVEVRGLGQREEWRLPGLTPTLYRDMPAVAAGTHPYLFSAADHVIRGQCALRDAVGMAQQGYRPDLIIGHCGFGDTLYMKDLWPDVPLVGYFEFYYHSRGADVGFDPLFPVTLDDLARVRTLNVVNLLGLEAADLGVCPTEWQRSLHPATFRDRLQVMHEGIDTDLACPGPVPAFALPDGTVLTQGDEVVTYVARDLEPYRGFHVFMRALPEILRRRPRARVVVAGGDGVSYGPPPAGGGTWREHLLAEVGPALGSSRVHFLGPVDHGRFLALMRLSSAHVYLTYPFVLSWSMLEAMACGALLVASDTPPVAEVVRDGVNGLLFPFFDAGMLASRVVEALDSGPALAPLRQRARETVRARFDARTQAVPAWRQALARFGCPAPAGT</sequence>
<feature type="domain" description="Glycosyl transferase family 1" evidence="2">
    <location>
        <begin position="261"/>
        <end position="431"/>
    </location>
</feature>
<protein>
    <submittedName>
        <fullName evidence="4">Glycosyltransferase involved in cell wall biosynthesis</fullName>
    </submittedName>
</protein>
<keyword evidence="1 4" id="KW-0808">Transferase</keyword>